<evidence type="ECO:0000256" key="1">
    <source>
        <dbReference type="ARBA" id="ARBA00004651"/>
    </source>
</evidence>
<dbReference type="PANTHER" id="PTHR42918">
    <property type="entry name" value="LYSYL-TRNA SYNTHETASE"/>
    <property type="match status" value="1"/>
</dbReference>
<comment type="catalytic activity">
    <reaction evidence="19">
        <text>L-lysyl-tRNA(Lys) + a 1,2-diacyl-sn-glycero-3-phospho-(1'-sn-glycerol) = a 1,2-diacyl-sn-glycero-3-phospho-1'-(3'-O-L-lysyl)-sn-glycerol + tRNA(Lys)</text>
        <dbReference type="Rhea" id="RHEA:10668"/>
        <dbReference type="Rhea" id="RHEA-COMP:9696"/>
        <dbReference type="Rhea" id="RHEA-COMP:9697"/>
        <dbReference type="ChEBI" id="CHEBI:64716"/>
        <dbReference type="ChEBI" id="CHEBI:75792"/>
        <dbReference type="ChEBI" id="CHEBI:78442"/>
        <dbReference type="ChEBI" id="CHEBI:78529"/>
        <dbReference type="EC" id="2.3.2.3"/>
    </reaction>
</comment>
<dbReference type="InterPro" id="IPR018149">
    <property type="entry name" value="Lys-tRNA-synth_II_C"/>
</dbReference>
<reference evidence="24 25" key="1">
    <citation type="submission" date="2022-06" db="EMBL/GenBank/DDBJ databases">
        <title>Genomic Encyclopedia of Archaeal and Bacterial Type Strains, Phase II (KMG-II): from individual species to whole genera.</title>
        <authorList>
            <person name="Goeker M."/>
        </authorList>
    </citation>
    <scope>NUCLEOTIDE SEQUENCE [LARGE SCALE GENOMIC DNA]</scope>
    <source>
        <strain evidence="24 25">DSM 45037</strain>
    </source>
</reference>
<evidence type="ECO:0000313" key="25">
    <source>
        <dbReference type="Proteomes" id="UP001205740"/>
    </source>
</evidence>
<dbReference type="InterPro" id="IPR044136">
    <property type="entry name" value="Lys-tRNA-ligase_II_N"/>
</dbReference>
<evidence type="ECO:0000259" key="23">
    <source>
        <dbReference type="PROSITE" id="PS50862"/>
    </source>
</evidence>
<dbReference type="HAMAP" id="MF_00252">
    <property type="entry name" value="Lys_tRNA_synth_class2"/>
    <property type="match status" value="1"/>
</dbReference>
<evidence type="ECO:0000256" key="16">
    <source>
        <dbReference type="ARBA" id="ARBA00023251"/>
    </source>
</evidence>
<dbReference type="EMBL" id="JAMTCG010000002">
    <property type="protein sequence ID" value="MCP2159827.1"/>
    <property type="molecule type" value="Genomic_DNA"/>
</dbReference>
<dbReference type="Pfam" id="PF16995">
    <property type="entry name" value="tRNA-synt_2_TM"/>
    <property type="match status" value="1"/>
</dbReference>
<keyword evidence="8 21" id="KW-0479">Metal-binding</keyword>
<feature type="binding site" evidence="21">
    <location>
        <position position="1016"/>
    </location>
    <ligand>
        <name>Mg(2+)</name>
        <dbReference type="ChEBI" id="CHEBI:18420"/>
        <label>2</label>
    </ligand>
</feature>
<keyword evidence="11 21" id="KW-0460">Magnesium</keyword>
<evidence type="ECO:0000256" key="22">
    <source>
        <dbReference type="SAM" id="Phobius"/>
    </source>
</evidence>
<organism evidence="24 25">
    <name type="scientific">Williamsia serinedens</name>
    <dbReference type="NCBI Taxonomy" id="391736"/>
    <lineage>
        <taxon>Bacteria</taxon>
        <taxon>Bacillati</taxon>
        <taxon>Actinomycetota</taxon>
        <taxon>Actinomycetes</taxon>
        <taxon>Mycobacteriales</taxon>
        <taxon>Nocardiaceae</taxon>
        <taxon>Williamsia</taxon>
    </lineage>
</organism>
<accession>A0ABT1GXW3</accession>
<keyword evidence="14 22" id="KW-0472">Membrane</keyword>
<comment type="caution">
    <text evidence="24">The sequence shown here is derived from an EMBL/GenBank/DDBJ whole genome shotgun (WGS) entry which is preliminary data.</text>
</comment>
<dbReference type="SUPFAM" id="SSF50249">
    <property type="entry name" value="Nucleic acid-binding proteins"/>
    <property type="match status" value="1"/>
</dbReference>
<dbReference type="InterPro" id="IPR006195">
    <property type="entry name" value="aa-tRNA-synth_II"/>
</dbReference>
<dbReference type="Proteomes" id="UP001205740">
    <property type="component" value="Unassembled WGS sequence"/>
</dbReference>
<evidence type="ECO:0000256" key="15">
    <source>
        <dbReference type="ARBA" id="ARBA00023146"/>
    </source>
</evidence>
<keyword evidence="7 22" id="KW-0812">Transmembrane</keyword>
<keyword evidence="4" id="KW-1003">Cell membrane</keyword>
<dbReference type="Gene3D" id="3.30.930.10">
    <property type="entry name" value="Bira Bifunctional Protein, Domain 2"/>
    <property type="match status" value="1"/>
</dbReference>
<dbReference type="Pfam" id="PF01336">
    <property type="entry name" value="tRNA_anti-codon"/>
    <property type="match status" value="1"/>
</dbReference>
<keyword evidence="21" id="KW-0963">Cytoplasm</keyword>
<dbReference type="SUPFAM" id="SSF55681">
    <property type="entry name" value="Class II aaRS and biotin synthetases"/>
    <property type="match status" value="1"/>
</dbReference>
<name>A0ABT1GXW3_9NOCA</name>
<dbReference type="InterPro" id="IPR045864">
    <property type="entry name" value="aa-tRNA-synth_II/BPL/LPL"/>
</dbReference>
<evidence type="ECO:0000256" key="9">
    <source>
        <dbReference type="ARBA" id="ARBA00022741"/>
    </source>
</evidence>
<dbReference type="InterPro" id="IPR031553">
    <property type="entry name" value="tRNA-synt_2_TM"/>
</dbReference>
<evidence type="ECO:0000256" key="13">
    <source>
        <dbReference type="ARBA" id="ARBA00023098"/>
    </source>
</evidence>
<keyword evidence="9 21" id="KW-0547">Nucleotide-binding</keyword>
<keyword evidence="6" id="KW-0808">Transferase</keyword>
<evidence type="ECO:0000256" key="3">
    <source>
        <dbReference type="ARBA" id="ARBA00009968"/>
    </source>
</evidence>
<comment type="cofactor">
    <cofactor evidence="21">
        <name>Mg(2+)</name>
        <dbReference type="ChEBI" id="CHEBI:18420"/>
    </cofactor>
    <text evidence="21">Binds 3 Mg(2+) ions per subunit.</text>
</comment>
<keyword evidence="17" id="KW-0511">Multifunctional enzyme</keyword>
<evidence type="ECO:0000256" key="14">
    <source>
        <dbReference type="ARBA" id="ARBA00023136"/>
    </source>
</evidence>
<dbReference type="CDD" id="cd04322">
    <property type="entry name" value="LysRS_N"/>
    <property type="match status" value="1"/>
</dbReference>
<dbReference type="NCBIfam" id="NF001756">
    <property type="entry name" value="PRK00484.1"/>
    <property type="match status" value="1"/>
</dbReference>
<feature type="binding site" evidence="21">
    <location>
        <position position="1016"/>
    </location>
    <ligand>
        <name>Mg(2+)</name>
        <dbReference type="ChEBI" id="CHEBI:18420"/>
        <label>1</label>
    </ligand>
</feature>
<evidence type="ECO:0000256" key="12">
    <source>
        <dbReference type="ARBA" id="ARBA00022989"/>
    </source>
</evidence>
<evidence type="ECO:0000256" key="20">
    <source>
        <dbReference type="ARBA" id="ARBA00048573"/>
    </source>
</evidence>
<dbReference type="PANTHER" id="PTHR42918:SF15">
    <property type="entry name" value="LYSINE--TRNA LIGASE, CHLOROPLASTIC_MITOCHONDRIAL"/>
    <property type="match status" value="1"/>
</dbReference>
<gene>
    <name evidence="21" type="primary">lysS</name>
    <name evidence="24" type="ORF">LX12_001006</name>
</gene>
<feature type="transmembrane region" description="Helical" evidence="22">
    <location>
        <begin position="140"/>
        <end position="162"/>
    </location>
</feature>
<feature type="binding site" evidence="21">
    <location>
        <position position="1009"/>
    </location>
    <ligand>
        <name>Mg(2+)</name>
        <dbReference type="ChEBI" id="CHEBI:18420"/>
        <label>1</label>
    </ligand>
</feature>
<keyword evidence="15 21" id="KW-0030">Aminoacyl-tRNA synthetase</keyword>
<dbReference type="Pfam" id="PF00152">
    <property type="entry name" value="tRNA-synt_2"/>
    <property type="match status" value="1"/>
</dbReference>
<dbReference type="PRINTS" id="PR00982">
    <property type="entry name" value="TRNASYNTHLYS"/>
</dbReference>
<dbReference type="RefSeq" id="WP_253653426.1">
    <property type="nucleotide sequence ID" value="NZ_BAAAOE010000001.1"/>
</dbReference>
<evidence type="ECO:0000256" key="11">
    <source>
        <dbReference type="ARBA" id="ARBA00022842"/>
    </source>
</evidence>
<comment type="similarity">
    <text evidence="2">In the N-terminal section; belongs to the LPG synthetase family.</text>
</comment>
<evidence type="ECO:0000256" key="18">
    <source>
        <dbReference type="ARBA" id="ARBA00024681"/>
    </source>
</evidence>
<protein>
    <recommendedName>
        <fullName evidence="21">Lysine--tRNA ligase</fullName>
        <ecNumber evidence="21">6.1.1.6</ecNumber>
    </recommendedName>
    <alternativeName>
        <fullName evidence="21">Lysyl-tRNA synthetase</fullName>
        <shortName evidence="21">LysRS</shortName>
    </alternativeName>
</protein>
<evidence type="ECO:0000256" key="5">
    <source>
        <dbReference type="ARBA" id="ARBA00022598"/>
    </source>
</evidence>
<dbReference type="PROSITE" id="PS50862">
    <property type="entry name" value="AA_TRNA_LIGASE_II"/>
    <property type="match status" value="1"/>
</dbReference>
<keyword evidence="5 21" id="KW-0436">Ligase</keyword>
<evidence type="ECO:0000256" key="8">
    <source>
        <dbReference type="ARBA" id="ARBA00022723"/>
    </source>
</evidence>
<dbReference type="InterPro" id="IPR004365">
    <property type="entry name" value="NA-bd_OB_tRNA"/>
</dbReference>
<comment type="similarity">
    <text evidence="3">In the C-terminal section; belongs to the class-II aminoacyl-tRNA synthetase family.</text>
</comment>
<dbReference type="Gene3D" id="2.40.50.140">
    <property type="entry name" value="Nucleic acid-binding proteins"/>
    <property type="match status" value="1"/>
</dbReference>
<dbReference type="NCBIfam" id="TIGR00499">
    <property type="entry name" value="lysS_bact"/>
    <property type="match status" value="1"/>
</dbReference>
<keyword evidence="25" id="KW-1185">Reference proteome</keyword>
<dbReference type="Pfam" id="PF09924">
    <property type="entry name" value="LPG_synthase_C"/>
    <property type="match status" value="1"/>
</dbReference>
<evidence type="ECO:0000256" key="17">
    <source>
        <dbReference type="ARBA" id="ARBA00023268"/>
    </source>
</evidence>
<keyword evidence="12 22" id="KW-1133">Transmembrane helix</keyword>
<sequence length="1097" mass="119033">MDTRRAPHVAGVVVGVLSGLSLVGSVSTTFRHLIAIPRDWVDGYVISMPDTSFAWAFVLAVVAVALSARKRIAWWVTAGYLVVFAGSNALYFVPSVADGLDLTMTDRVNLVVGLVIDAVVLVFLVVTYRQFFTRVRRGSVLLALAVLGGGLLAATAIGWGLVEAFPRTLEPGQRLAYAFNRVVAFASVDTRTFDGRHSYMVINGLLGLLGALALMTAAVVLFRSQRLSGLVTPDDERVIRALISAYGDDNSLAYFSTRRDIAAVFARSGRAVITYRVELGVCLASGDPIGDPRHWPDAIAEFHALCERYGWSPGAMGASERGAQAFIDSGMTALTMGDEAVIETRHYRTSGPQMRGVRQAVTRTVRAGVSVRIRRHADLSADELAQMEIRADAWRDTAEERGFAMALSRLGDPADGQCVLVEAVQYADTPAERVVGMLSFVPWGRAGLSLDLMRRDRDAVNGVVEAMVSEVATQAPAFGIARISLNFAAFRAVFEQGDAIGAGPVMRGAHGLLVFASRFVQMESLYKSNAKYLPTWEPRFLCAADARDIVRAGLAAVLAEGFVAVPWRRRGDTSRYVGTSSAVPASLDVDELVAAIEADSHAAAPSPRRPEQVRVRMAKLDALRADGVDAYPPADPPTHRIVDARSATRSTPVAVAGRVLRVRDLGSVVFADVRDWTGTVQVVLDRSTAGDETERFASTVDLGDLVRVQGTMGRSRSGELSVLGDRWTMLGKCLHPLPDKWNGLSDPETRVRLRHVDLAVHTAARDMLVARSAVVGALRSTLAGQGYLEVETPVLQRVHGGANATPFRTHIEAYDLDLYLRIAPELYLKRLCVGGVERVFEIGRNFRNEGADATHNPEFTSLEAYEAHGDYRTMLTLAQTMIQAAAVAAHGEPIALRSRDDGGFDRVDIGGDWAVRDVHEAVSDAVSAELGDRVVVEPCSDLPTLTGIADRLQIAVHPDWDAGQVVLELYEHLVEARTTTPTFYLDFPVSVSPLTRSHPQRPGVAQRWDLVAWGMELGTAYSELTDPVEQRARLTEQSEKAAGGDPEAMELDEDFLTALEYAMPPTGGLGLGVDRIVMLLTGRPIRETLPFPLVRPR</sequence>
<evidence type="ECO:0000256" key="10">
    <source>
        <dbReference type="ARBA" id="ARBA00022840"/>
    </source>
</evidence>
<evidence type="ECO:0000256" key="19">
    <source>
        <dbReference type="ARBA" id="ARBA00047540"/>
    </source>
</evidence>
<comment type="function">
    <text evidence="18">Catalyzes the production of L-lysyl-tRNA(Lys)transfer and the transfer of a lysyl group from L-lysyl-tRNA(Lys) to membrane-bound phosphatidylglycerol (PG), which produces lysylphosphatidylglycerol (LPG), one of the components of the bacterial membrane with a positive net charge. LPG synthesis contributes to the resistance to cationic antimicrobial peptides (CAMPs) and likely protects M.tuberculosis against the CAMPs produced by competiting microorganisms (bacteriocins). In fact, the modification of anionic phosphatidylglycerol with positively charged L-lysine results in repulsion of the peptides.</text>
</comment>
<comment type="subunit">
    <text evidence="21">Homodimer.</text>
</comment>
<comment type="similarity">
    <text evidence="21">Belongs to the class-II aminoacyl-tRNA synthetase family.</text>
</comment>
<keyword evidence="21" id="KW-0648">Protein biosynthesis</keyword>
<feature type="transmembrane region" description="Helical" evidence="22">
    <location>
        <begin position="46"/>
        <end position="66"/>
    </location>
</feature>
<comment type="subcellular location">
    <subcellularLocation>
        <location evidence="1">Cell membrane</location>
        <topology evidence="1">Multi-pass membrane protein</topology>
    </subcellularLocation>
    <subcellularLocation>
        <location evidence="21">Cytoplasm</location>
    </subcellularLocation>
</comment>
<comment type="catalytic activity">
    <reaction evidence="20 21">
        <text>tRNA(Lys) + L-lysine + ATP = L-lysyl-tRNA(Lys) + AMP + diphosphate</text>
        <dbReference type="Rhea" id="RHEA:20792"/>
        <dbReference type="Rhea" id="RHEA-COMP:9696"/>
        <dbReference type="Rhea" id="RHEA-COMP:9697"/>
        <dbReference type="ChEBI" id="CHEBI:30616"/>
        <dbReference type="ChEBI" id="CHEBI:32551"/>
        <dbReference type="ChEBI" id="CHEBI:33019"/>
        <dbReference type="ChEBI" id="CHEBI:78442"/>
        <dbReference type="ChEBI" id="CHEBI:78529"/>
        <dbReference type="ChEBI" id="CHEBI:456215"/>
        <dbReference type="EC" id="6.1.1.6"/>
    </reaction>
</comment>
<evidence type="ECO:0000256" key="6">
    <source>
        <dbReference type="ARBA" id="ARBA00022679"/>
    </source>
</evidence>
<dbReference type="NCBIfam" id="NF002821">
    <property type="entry name" value="PRK02983.1"/>
    <property type="match status" value="1"/>
</dbReference>
<dbReference type="InterPro" id="IPR012340">
    <property type="entry name" value="NA-bd_OB-fold"/>
</dbReference>
<dbReference type="EC" id="6.1.1.6" evidence="21"/>
<evidence type="ECO:0000256" key="2">
    <source>
        <dbReference type="ARBA" id="ARBA00005270"/>
    </source>
</evidence>
<feature type="transmembrane region" description="Helical" evidence="22">
    <location>
        <begin position="199"/>
        <end position="222"/>
    </location>
</feature>
<evidence type="ECO:0000256" key="21">
    <source>
        <dbReference type="HAMAP-Rule" id="MF_00252"/>
    </source>
</evidence>
<feature type="transmembrane region" description="Helical" evidence="22">
    <location>
        <begin position="12"/>
        <end position="34"/>
    </location>
</feature>
<feature type="transmembrane region" description="Helical" evidence="22">
    <location>
        <begin position="73"/>
        <end position="93"/>
    </location>
</feature>
<evidence type="ECO:0000313" key="24">
    <source>
        <dbReference type="EMBL" id="MCP2159827.1"/>
    </source>
</evidence>
<keyword evidence="16" id="KW-0046">Antibiotic resistance</keyword>
<evidence type="ECO:0000256" key="4">
    <source>
        <dbReference type="ARBA" id="ARBA00022475"/>
    </source>
</evidence>
<evidence type="ECO:0000256" key="7">
    <source>
        <dbReference type="ARBA" id="ARBA00022692"/>
    </source>
</evidence>
<keyword evidence="13" id="KW-0443">Lipid metabolism</keyword>
<feature type="domain" description="Aminoacyl-transfer RNA synthetases class-II family profile" evidence="23">
    <location>
        <begin position="771"/>
        <end position="1096"/>
    </location>
</feature>
<dbReference type="InterPro" id="IPR024320">
    <property type="entry name" value="LPG_synthase_C"/>
</dbReference>
<feature type="transmembrane region" description="Helical" evidence="22">
    <location>
        <begin position="108"/>
        <end position="128"/>
    </location>
</feature>
<dbReference type="InterPro" id="IPR002313">
    <property type="entry name" value="Lys-tRNA-ligase_II"/>
</dbReference>
<proteinExistence type="inferred from homology"/>
<keyword evidence="10 21" id="KW-0067">ATP-binding</keyword>
<dbReference type="InterPro" id="IPR004364">
    <property type="entry name" value="Aa-tRNA-synt_II"/>
</dbReference>